<protein>
    <submittedName>
        <fullName evidence="3">Retrotransposon protein</fullName>
    </submittedName>
</protein>
<evidence type="ECO:0000313" key="3">
    <source>
        <dbReference type="EMBL" id="GEU86179.1"/>
    </source>
</evidence>
<dbReference type="PANTHER" id="PTHR33223:SF11">
    <property type="entry name" value="ELEMENT PROTEIN, PUTATIVE-RELATED"/>
    <property type="match status" value="1"/>
</dbReference>
<organism evidence="3">
    <name type="scientific">Tanacetum cinerariifolium</name>
    <name type="common">Dalmatian daisy</name>
    <name type="synonym">Chrysanthemum cinerariifolium</name>
    <dbReference type="NCBI Taxonomy" id="118510"/>
    <lineage>
        <taxon>Eukaryota</taxon>
        <taxon>Viridiplantae</taxon>
        <taxon>Streptophyta</taxon>
        <taxon>Embryophyta</taxon>
        <taxon>Tracheophyta</taxon>
        <taxon>Spermatophyta</taxon>
        <taxon>Magnoliopsida</taxon>
        <taxon>eudicotyledons</taxon>
        <taxon>Gunneridae</taxon>
        <taxon>Pentapetalae</taxon>
        <taxon>asterids</taxon>
        <taxon>campanulids</taxon>
        <taxon>Asterales</taxon>
        <taxon>Asteraceae</taxon>
        <taxon>Asteroideae</taxon>
        <taxon>Anthemideae</taxon>
        <taxon>Anthemidinae</taxon>
        <taxon>Tanacetum</taxon>
    </lineage>
</organism>
<feature type="compositionally biased region" description="Low complexity" evidence="1">
    <location>
        <begin position="40"/>
        <end position="59"/>
    </location>
</feature>
<dbReference type="EMBL" id="BKCJ010009268">
    <property type="protein sequence ID" value="GEU86179.1"/>
    <property type="molecule type" value="Genomic_DNA"/>
</dbReference>
<sequence>MIVKSSTCVNLESSSEKHQNERTPSPPPRKKSLSPPNAPLKSTSSKSTYHTSSSSLKLSPQIISPHNPYVSIVDNWPPGPSKHLPPPRFSLTPPGFEHLQPPPPLFVNMNNKTPQLENHQNLPSNLGNQDFPNPPNNILDFIHPNDMPHLHNMFFNVVAPLAEYVSAGKACQQALWMKQELVNYDIKLNDIPVLFNNKGFIDLSKYPVLYSRTKHIEICHHVLRDNVQKGNIFVEKDNILILQSKWCICSPNNTAYSMNSIRCTAIQQTHTTWCMTWSSTKELLTPFENPKQVLRSRRKLFDTPSLMESNSPEFDQLTEIEWHIEKEEGQFLKELRDNTFNSLEHEDANENIKKVLEIVDLFRITKVTQDQSMLRAFPVSLTGAASSWLRNQPSGLITTWVVLKTKFLNKYCPPAHTAQKMEEINNFQQEPDESLFRAWERFKEFLMKAAGPGFYQRNNGNSLYPPRRDIMEESLFKFMVESAKRHEDNLTIIKEIQASTDAAIQNQRASFKTLELQIRQMSKVLQERGFGCLPSSTEANSKDQVKSISTATADLFDIQRMETSPYVVSVPQHIYIFPKTVPFPRRLHNYCCDDSKEAHEVKILDAIDHNLP</sequence>
<reference evidence="3" key="1">
    <citation type="journal article" date="2019" name="Sci. Rep.">
        <title>Draft genome of Tanacetum cinerariifolium, the natural source of mosquito coil.</title>
        <authorList>
            <person name="Yamashiro T."/>
            <person name="Shiraishi A."/>
            <person name="Satake H."/>
            <person name="Nakayama K."/>
        </authorList>
    </citation>
    <scope>NUCLEOTIDE SEQUENCE</scope>
</reference>
<accession>A0A6L2NL82</accession>
<comment type="caution">
    <text evidence="3">The sequence shown here is derived from an EMBL/GenBank/DDBJ whole genome shotgun (WGS) entry which is preliminary data.</text>
</comment>
<name>A0A6L2NL82_TANCI</name>
<dbReference type="Pfam" id="PF03732">
    <property type="entry name" value="Retrotrans_gag"/>
    <property type="match status" value="1"/>
</dbReference>
<dbReference type="InterPro" id="IPR005162">
    <property type="entry name" value="Retrotrans_gag_dom"/>
</dbReference>
<dbReference type="PANTHER" id="PTHR33223">
    <property type="entry name" value="CCHC-TYPE DOMAIN-CONTAINING PROTEIN"/>
    <property type="match status" value="1"/>
</dbReference>
<dbReference type="CDD" id="cd09272">
    <property type="entry name" value="RNase_HI_RT_Ty1"/>
    <property type="match status" value="1"/>
</dbReference>
<feature type="domain" description="Retrotransposon gag" evidence="2">
    <location>
        <begin position="376"/>
        <end position="449"/>
    </location>
</feature>
<feature type="compositionally biased region" description="Polar residues" evidence="1">
    <location>
        <begin position="1"/>
        <end position="13"/>
    </location>
</feature>
<feature type="region of interest" description="Disordered" evidence="1">
    <location>
        <begin position="1"/>
        <end position="60"/>
    </location>
</feature>
<dbReference type="AlphaFoldDB" id="A0A6L2NL82"/>
<proteinExistence type="predicted"/>
<evidence type="ECO:0000259" key="2">
    <source>
        <dbReference type="Pfam" id="PF03732"/>
    </source>
</evidence>
<gene>
    <name evidence="3" type="ORF">Tci_058157</name>
</gene>
<evidence type="ECO:0000256" key="1">
    <source>
        <dbReference type="SAM" id="MobiDB-lite"/>
    </source>
</evidence>